<dbReference type="PROSITE" id="PS00211">
    <property type="entry name" value="ABC_TRANSPORTER_1"/>
    <property type="match status" value="1"/>
</dbReference>
<dbReference type="Pfam" id="PF00005">
    <property type="entry name" value="ABC_tran"/>
    <property type="match status" value="1"/>
</dbReference>
<proteinExistence type="predicted"/>
<gene>
    <name evidence="5" type="ORF">SAMN04488132_101342</name>
</gene>
<dbReference type="InterPro" id="IPR051782">
    <property type="entry name" value="ABC_Transporter_VariousFunc"/>
</dbReference>
<evidence type="ECO:0000259" key="4">
    <source>
        <dbReference type="PROSITE" id="PS50893"/>
    </source>
</evidence>
<accession>A0A1T4JZM9</accession>
<dbReference type="Gene3D" id="3.40.50.300">
    <property type="entry name" value="P-loop containing nucleotide triphosphate hydrolases"/>
    <property type="match status" value="1"/>
</dbReference>
<dbReference type="InterPro" id="IPR003593">
    <property type="entry name" value="AAA+_ATPase"/>
</dbReference>
<organism evidence="5 6">
    <name type="scientific">Sediminibacterium ginsengisoli</name>
    <dbReference type="NCBI Taxonomy" id="413434"/>
    <lineage>
        <taxon>Bacteria</taxon>
        <taxon>Pseudomonadati</taxon>
        <taxon>Bacteroidota</taxon>
        <taxon>Chitinophagia</taxon>
        <taxon>Chitinophagales</taxon>
        <taxon>Chitinophagaceae</taxon>
        <taxon>Sediminibacterium</taxon>
    </lineage>
</organism>
<keyword evidence="3" id="KW-0067">ATP-binding</keyword>
<dbReference type="SMART" id="SM00382">
    <property type="entry name" value="AAA"/>
    <property type="match status" value="1"/>
</dbReference>
<dbReference type="InterPro" id="IPR027417">
    <property type="entry name" value="P-loop_NTPase"/>
</dbReference>
<evidence type="ECO:0000256" key="2">
    <source>
        <dbReference type="ARBA" id="ARBA00022741"/>
    </source>
</evidence>
<evidence type="ECO:0000313" key="5">
    <source>
        <dbReference type="EMBL" id="SJZ35569.1"/>
    </source>
</evidence>
<dbReference type="AlphaFoldDB" id="A0A1T4JZM9"/>
<evidence type="ECO:0000313" key="6">
    <source>
        <dbReference type="Proteomes" id="UP000190888"/>
    </source>
</evidence>
<dbReference type="InterPro" id="IPR017871">
    <property type="entry name" value="ABC_transporter-like_CS"/>
</dbReference>
<dbReference type="EMBL" id="FUWH01000001">
    <property type="protein sequence ID" value="SJZ35569.1"/>
    <property type="molecule type" value="Genomic_DNA"/>
</dbReference>
<dbReference type="PROSITE" id="PS50893">
    <property type="entry name" value="ABC_TRANSPORTER_2"/>
    <property type="match status" value="1"/>
</dbReference>
<dbReference type="GO" id="GO:0016887">
    <property type="term" value="F:ATP hydrolysis activity"/>
    <property type="evidence" value="ECO:0007669"/>
    <property type="project" value="InterPro"/>
</dbReference>
<evidence type="ECO:0000256" key="3">
    <source>
        <dbReference type="ARBA" id="ARBA00022840"/>
    </source>
</evidence>
<protein>
    <submittedName>
        <fullName evidence="5">ABC-type multidrug transport system, ATPase component</fullName>
    </submittedName>
</protein>
<dbReference type="Proteomes" id="UP000190888">
    <property type="component" value="Unassembled WGS sequence"/>
</dbReference>
<keyword evidence="2" id="KW-0547">Nucleotide-binding</keyword>
<dbReference type="PANTHER" id="PTHR42939">
    <property type="entry name" value="ABC TRANSPORTER ATP-BINDING PROTEIN ALBC-RELATED"/>
    <property type="match status" value="1"/>
</dbReference>
<dbReference type="GO" id="GO:0005524">
    <property type="term" value="F:ATP binding"/>
    <property type="evidence" value="ECO:0007669"/>
    <property type="project" value="UniProtKB-KW"/>
</dbReference>
<dbReference type="InterPro" id="IPR003439">
    <property type="entry name" value="ABC_transporter-like_ATP-bd"/>
</dbReference>
<dbReference type="SUPFAM" id="SSF52540">
    <property type="entry name" value="P-loop containing nucleoside triphosphate hydrolases"/>
    <property type="match status" value="1"/>
</dbReference>
<reference evidence="5 6" key="1">
    <citation type="submission" date="2017-02" db="EMBL/GenBank/DDBJ databases">
        <authorList>
            <person name="Peterson S.W."/>
        </authorList>
    </citation>
    <scope>NUCLEOTIDE SEQUENCE [LARGE SCALE GENOMIC DNA]</scope>
    <source>
        <strain evidence="5 6">DSM 22335</strain>
    </source>
</reference>
<evidence type="ECO:0000256" key="1">
    <source>
        <dbReference type="ARBA" id="ARBA00022448"/>
    </source>
</evidence>
<feature type="domain" description="ABC transporter" evidence="4">
    <location>
        <begin position="6"/>
        <end position="208"/>
    </location>
</feature>
<dbReference type="STRING" id="413434.SAMN04488132_101342"/>
<dbReference type="PANTHER" id="PTHR42939:SF1">
    <property type="entry name" value="ABC TRANSPORTER ATP-BINDING PROTEIN ALBC-RELATED"/>
    <property type="match status" value="1"/>
</dbReference>
<sequence>MGNMKIVLTDAGKRFNRDWIFRRATCAFEQGKSYAITGPNGSGKSTLLQVIAGSMNPSEGKVDYSRDGNIISSEQVFRELAIAAPYLEIIEEMTAREFLTFHSSFKPFINGLSVDQALDIVNLSGAADKQIRYYSSGMKQRVKLAQAIFPDLPIVLLDEPCTNLDVSGYELYYDLLHTYCKDKLVIVCSNDPQEYRFCSEVLSISDYK</sequence>
<keyword evidence="6" id="KW-1185">Reference proteome</keyword>
<name>A0A1T4JZM9_9BACT</name>
<keyword evidence="1" id="KW-0813">Transport</keyword>